<accession>A0A932A7J4</accession>
<dbReference type="EMBL" id="JACPNR010000006">
    <property type="protein sequence ID" value="MBI2678154.1"/>
    <property type="molecule type" value="Genomic_DNA"/>
</dbReference>
<dbReference type="AlphaFoldDB" id="A0A932A7J4"/>
<dbReference type="Proteomes" id="UP000779809">
    <property type="component" value="Unassembled WGS sequence"/>
</dbReference>
<sequence length="383" mass="40879">MATRGKRTRWIVGTAAVLLLLLLSGALGPPSALLQLRAFYVLRKLADPNAPTWVASVVEHAYDESELTIAAPAGPMRARLYSPRDPTAPGMVVVHGVHFDGIDDPRMRAYARALAAVGVPVLTPHITALTEMRVEPGEVASIGAAVKELAGRTGDRVGVFALSFAGGLALLTAADPRYAPSVAYVFSVGGHADMARVSRFYATDRAPRPDGSESSLKAHPYGAMVLIYAHPEDFFSEKEAPIAKEALRLALHEREAEARAEAAKLSPASRAQLEALAVRWDATPELRAALLRSITLHADEMAAVSPAGKLAGLRVPVYLLHGAGDNVIPATESEWLAREIPAGQLRALLVSPAISHVETAGKPTREDEWRLVHFLARVLSAGH</sequence>
<evidence type="ECO:0000313" key="2">
    <source>
        <dbReference type="Proteomes" id="UP000779809"/>
    </source>
</evidence>
<gene>
    <name evidence="1" type="ORF">HYX28_05190</name>
</gene>
<organism evidence="1 2">
    <name type="scientific">Candidatus Korobacter versatilis</name>
    <dbReference type="NCBI Taxonomy" id="658062"/>
    <lineage>
        <taxon>Bacteria</taxon>
        <taxon>Pseudomonadati</taxon>
        <taxon>Acidobacteriota</taxon>
        <taxon>Terriglobia</taxon>
        <taxon>Terriglobales</taxon>
        <taxon>Candidatus Korobacteraceae</taxon>
        <taxon>Candidatus Korobacter</taxon>
    </lineage>
</organism>
<dbReference type="Gene3D" id="3.40.50.1820">
    <property type="entry name" value="alpha/beta hydrolase"/>
    <property type="match status" value="1"/>
</dbReference>
<comment type="caution">
    <text evidence="1">The sequence shown here is derived from an EMBL/GenBank/DDBJ whole genome shotgun (WGS) entry which is preliminary data.</text>
</comment>
<evidence type="ECO:0000313" key="1">
    <source>
        <dbReference type="EMBL" id="MBI2678154.1"/>
    </source>
</evidence>
<protein>
    <submittedName>
        <fullName evidence="1">Alpha/beta hydrolase</fullName>
    </submittedName>
</protein>
<proteinExistence type="predicted"/>
<name>A0A932A7J4_9BACT</name>
<dbReference type="InterPro" id="IPR029058">
    <property type="entry name" value="AB_hydrolase_fold"/>
</dbReference>
<reference evidence="1" key="1">
    <citation type="submission" date="2020-07" db="EMBL/GenBank/DDBJ databases">
        <title>Huge and variable diversity of episymbiotic CPR bacteria and DPANN archaea in groundwater ecosystems.</title>
        <authorList>
            <person name="He C.Y."/>
            <person name="Keren R."/>
            <person name="Whittaker M."/>
            <person name="Farag I.F."/>
            <person name="Doudna J."/>
            <person name="Cate J.H.D."/>
            <person name="Banfield J.F."/>
        </authorList>
    </citation>
    <scope>NUCLEOTIDE SEQUENCE</scope>
    <source>
        <strain evidence="1">NC_groundwater_580_Pr5_B-0.1um_64_19</strain>
    </source>
</reference>
<dbReference type="SUPFAM" id="SSF53474">
    <property type="entry name" value="alpha/beta-Hydrolases"/>
    <property type="match status" value="1"/>
</dbReference>
<keyword evidence="1" id="KW-0378">Hydrolase</keyword>
<dbReference type="GO" id="GO:0016787">
    <property type="term" value="F:hydrolase activity"/>
    <property type="evidence" value="ECO:0007669"/>
    <property type="project" value="UniProtKB-KW"/>
</dbReference>